<evidence type="ECO:0000313" key="3">
    <source>
        <dbReference type="Proteomes" id="UP000375525"/>
    </source>
</evidence>
<dbReference type="EMBL" id="CABVIH010000007">
    <property type="protein sequence ID" value="VVO78504.1"/>
    <property type="molecule type" value="Genomic_DNA"/>
</dbReference>
<evidence type="ECO:0000313" key="2">
    <source>
        <dbReference type="EMBL" id="VVO78504.1"/>
    </source>
</evidence>
<dbReference type="RefSeq" id="WP_224790236.1">
    <property type="nucleotide sequence ID" value="NZ_CABVIH010000007.1"/>
</dbReference>
<evidence type="ECO:0000256" key="1">
    <source>
        <dbReference type="SAM" id="MobiDB-lite"/>
    </source>
</evidence>
<organism evidence="2 3">
    <name type="scientific">Pseudomonas fluorescens</name>
    <dbReference type="NCBI Taxonomy" id="294"/>
    <lineage>
        <taxon>Bacteria</taxon>
        <taxon>Pseudomonadati</taxon>
        <taxon>Pseudomonadota</taxon>
        <taxon>Gammaproteobacteria</taxon>
        <taxon>Pseudomonadales</taxon>
        <taxon>Pseudomonadaceae</taxon>
        <taxon>Pseudomonas</taxon>
    </lineage>
</organism>
<gene>
    <name evidence="2" type="ORF">PS880_01674</name>
</gene>
<dbReference type="AlphaFoldDB" id="A0A5E7IS03"/>
<accession>A0A5E7IS03</accession>
<reference evidence="2 3" key="1">
    <citation type="submission" date="2019-09" db="EMBL/GenBank/DDBJ databases">
        <authorList>
            <person name="Chandra G."/>
            <person name="Truman W A."/>
        </authorList>
    </citation>
    <scope>NUCLEOTIDE SEQUENCE [LARGE SCALE GENOMIC DNA]</scope>
    <source>
        <strain evidence="2">PS880</strain>
    </source>
</reference>
<sequence>MGNDKVELSEGEAETDGSEGLPVHPADQSSESMNESLGEQAPSLIWDFRYLNNLDVVNPSFKLGFRIPKDEGNSSSSVTLRVVKGSQEIAKEVIVAGYGIWYEVTLNATATGAARLFCSRYWFGEDLIEAIFDLWISPQPAFDNQSFTKIVTGINGDGSRMQIFRGSGDGAEFSPNFSSSGNRWAVELRPLVKSGAQYMTIKQVFMGYTGRSVVDYVTYFTPPIITKPEATVIINQEGKVEIAGTNAAPGYVIHIMNEGGTIDYGLSEPALNDGSWSKWIALHPGDYRITARHRESENTGWSEVKSFTAMTSLSITTPAPGETVDPRGLISGSGAFGGATVEVLKDLEHSFKIGEGIAGLQGQWTVTRFDTGMPPGPFSIVARQIVNGGAYVSAERSFKVRPPALNGVNVTSPNETVLKFSGTGHPGATVEITVVSGPGETNPPMVVVGSNNAWETTVTNWPFGTYSLRAIQKVSDNANGWIESLPYTFPVNRVLPDPSDVTYTKDYQPTFSGKGYTGATVKLYNPGGGSFAAPDARVSNSQWSSRASEVWGPVLNREVHIKQFLDGQQSPNWVILKVTIPPLAPVIGQVQEDGLSPKISGTCWSGAVVEITFSDAPTIKHPATVTGTNWTFQRGTGFEPDVVTHTVTVTQTAASQTSPAVSETFKVYTPLSKPVIIKPEPDAEVGRDMTVEGQDGMAGATMQLRDAQFGHDLGTPKLLTSDGEWSIDLTGLEFRQYTIDARQTRYERPSERSDMLKFEVVLMPPVITQPMESGDLPRTATFAGWATSGARVEVWLDGAADPLLRDIPVGTDGRWKAEVTLPVGAKIIRARQTFEGRTSRDSRPLNYNVVPAAPYIETPVMDEHLGRQVVVSGFGVPGDTVTVKLGVKVLGRSQVLEDRTWSVTVVFDQPDGRYSLLAMASCEGVESADSAERTFVLGTYLPTIDAPQAGRWVSDPVCFKGQGKPGIGQVTSWFNSGLKWSPDVPVNTSGWQGSAVQPLPYGGNWFRFRQTLTDGEGGATVSDWLDSERFEVWSAPPTKT</sequence>
<feature type="region of interest" description="Disordered" evidence="1">
    <location>
        <begin position="1"/>
        <end position="34"/>
    </location>
</feature>
<dbReference type="Proteomes" id="UP000375525">
    <property type="component" value="Unassembled WGS sequence"/>
</dbReference>
<proteinExistence type="predicted"/>
<name>A0A5E7IS03_PSEFL</name>
<protein>
    <submittedName>
        <fullName evidence="2">Uncharacterized protein</fullName>
    </submittedName>
</protein>